<protein>
    <submittedName>
        <fullName evidence="1">Uncharacterized protein</fullName>
    </submittedName>
</protein>
<organism evidence="1 2">
    <name type="scientific">Gossypium australe</name>
    <dbReference type="NCBI Taxonomy" id="47621"/>
    <lineage>
        <taxon>Eukaryota</taxon>
        <taxon>Viridiplantae</taxon>
        <taxon>Streptophyta</taxon>
        <taxon>Embryophyta</taxon>
        <taxon>Tracheophyta</taxon>
        <taxon>Spermatophyta</taxon>
        <taxon>Magnoliopsida</taxon>
        <taxon>eudicotyledons</taxon>
        <taxon>Gunneridae</taxon>
        <taxon>Pentapetalae</taxon>
        <taxon>rosids</taxon>
        <taxon>malvids</taxon>
        <taxon>Malvales</taxon>
        <taxon>Malvaceae</taxon>
        <taxon>Malvoideae</taxon>
        <taxon>Gossypium</taxon>
    </lineage>
</organism>
<keyword evidence="2" id="KW-1185">Reference proteome</keyword>
<dbReference type="AlphaFoldDB" id="A0A5B6UUY8"/>
<name>A0A5B6UUY8_9ROSI</name>
<reference evidence="1" key="1">
    <citation type="submission" date="2019-08" db="EMBL/GenBank/DDBJ databases">
        <authorList>
            <person name="Liu F."/>
        </authorList>
    </citation>
    <scope>NUCLEOTIDE SEQUENCE [LARGE SCALE GENOMIC DNA]</scope>
    <source>
        <strain evidence="1">PA1801</strain>
        <tissue evidence="1">Leaf</tissue>
    </source>
</reference>
<evidence type="ECO:0000313" key="2">
    <source>
        <dbReference type="Proteomes" id="UP000325315"/>
    </source>
</evidence>
<gene>
    <name evidence="1" type="ORF">EPI10_028112</name>
</gene>
<accession>A0A5B6UUY8</accession>
<dbReference type="Proteomes" id="UP000325315">
    <property type="component" value="Unassembled WGS sequence"/>
</dbReference>
<evidence type="ECO:0000313" key="1">
    <source>
        <dbReference type="EMBL" id="KAA3461549.1"/>
    </source>
</evidence>
<comment type="caution">
    <text evidence="1">The sequence shown here is derived from an EMBL/GenBank/DDBJ whole genome shotgun (WGS) entry which is preliminary data.</text>
</comment>
<dbReference type="EMBL" id="SMMG02000009">
    <property type="protein sequence ID" value="KAA3461549.1"/>
    <property type="molecule type" value="Genomic_DNA"/>
</dbReference>
<sequence length="82" mass="9169">MKPYACYALHTSRYMFCSRIVVAIDKWLSINSIIYGEQRGCMLTCKDSRKSTSSCVFSPGNGAIVWRTANRSCTVDSTVMAE</sequence>
<proteinExistence type="predicted"/>